<evidence type="ECO:0000256" key="3">
    <source>
        <dbReference type="ARBA" id="ARBA00009716"/>
    </source>
</evidence>
<keyword evidence="6" id="KW-0288">FMN</keyword>
<dbReference type="EMBL" id="JARXVE010000003">
    <property type="protein sequence ID" value="MDH6195377.1"/>
    <property type="molecule type" value="Genomic_DNA"/>
</dbReference>
<evidence type="ECO:0000256" key="13">
    <source>
        <dbReference type="ARBA" id="ARBA00023291"/>
    </source>
</evidence>
<keyword evidence="11" id="KW-0411">Iron-sulfur</keyword>
<evidence type="ECO:0000256" key="8">
    <source>
        <dbReference type="ARBA" id="ARBA00022962"/>
    </source>
</evidence>
<dbReference type="CDD" id="cd02808">
    <property type="entry name" value="GltS_FMN"/>
    <property type="match status" value="1"/>
</dbReference>
<dbReference type="InterPro" id="IPR036485">
    <property type="entry name" value="Glu_synth_asu_C_sf"/>
</dbReference>
<dbReference type="Pfam" id="PF00310">
    <property type="entry name" value="GATase_2"/>
    <property type="match status" value="1"/>
</dbReference>
<dbReference type="SUPFAM" id="SSF51395">
    <property type="entry name" value="FMN-linked oxidoreductases"/>
    <property type="match status" value="1"/>
</dbReference>
<dbReference type="GO" id="GO:0004355">
    <property type="term" value="F:glutamate synthase (NADPH) activity"/>
    <property type="evidence" value="ECO:0007669"/>
    <property type="project" value="UniProtKB-EC"/>
</dbReference>
<gene>
    <name evidence="16" type="ORF">M2272_002017</name>
</gene>
<comment type="similarity">
    <text evidence="3">Belongs to the glutamate synthase family.</text>
</comment>
<dbReference type="EC" id="1.4.1.13" evidence="16"/>
<evidence type="ECO:0000313" key="16">
    <source>
        <dbReference type="EMBL" id="MDH6195377.1"/>
    </source>
</evidence>
<keyword evidence="7" id="KW-0479">Metal-binding</keyword>
<evidence type="ECO:0000256" key="10">
    <source>
        <dbReference type="ARBA" id="ARBA00023004"/>
    </source>
</evidence>
<dbReference type="Gene3D" id="3.60.20.10">
    <property type="entry name" value="Glutamine Phosphoribosylpyrophosphate, subunit 1, domain 1"/>
    <property type="match status" value="1"/>
</dbReference>
<keyword evidence="9 16" id="KW-0560">Oxidoreductase</keyword>
<protein>
    <submittedName>
        <fullName evidence="16">Glutamate synthase (NADPH/NADH) large chain</fullName>
        <ecNumber evidence="16">1.4.1.13</ecNumber>
    </submittedName>
</protein>
<dbReference type="InterPro" id="IPR017932">
    <property type="entry name" value="GATase_2_dom"/>
</dbReference>
<dbReference type="PANTHER" id="PTHR11938">
    <property type="entry name" value="FAD NADPH DEHYDROGENASE/OXIDOREDUCTASE"/>
    <property type="match status" value="1"/>
</dbReference>
<dbReference type="SUPFAM" id="SSF56235">
    <property type="entry name" value="N-terminal nucleophile aminohydrolases (Ntn hydrolases)"/>
    <property type="match status" value="1"/>
</dbReference>
<evidence type="ECO:0000313" key="17">
    <source>
        <dbReference type="Proteomes" id="UP001160130"/>
    </source>
</evidence>
<dbReference type="InterPro" id="IPR029055">
    <property type="entry name" value="Ntn_hydrolases_N"/>
</dbReference>
<dbReference type="RefSeq" id="WP_280832043.1">
    <property type="nucleotide sequence ID" value="NZ_JARXVE010000003.1"/>
</dbReference>
<accession>A0ABT6KZF0</accession>
<dbReference type="InterPro" id="IPR006982">
    <property type="entry name" value="Glu_synth_centr_N"/>
</dbReference>
<evidence type="ECO:0000256" key="6">
    <source>
        <dbReference type="ARBA" id="ARBA00022643"/>
    </source>
</evidence>
<evidence type="ECO:0000256" key="14">
    <source>
        <dbReference type="ARBA" id="ARBA00029440"/>
    </source>
</evidence>
<dbReference type="Gene3D" id="3.20.20.70">
    <property type="entry name" value="Aldolase class I"/>
    <property type="match status" value="2"/>
</dbReference>
<evidence type="ECO:0000256" key="7">
    <source>
        <dbReference type="ARBA" id="ARBA00022723"/>
    </source>
</evidence>
<evidence type="ECO:0000256" key="4">
    <source>
        <dbReference type="ARBA" id="ARBA00022605"/>
    </source>
</evidence>
<dbReference type="InterPro" id="IPR002932">
    <property type="entry name" value="Glu_synthdom"/>
</dbReference>
<dbReference type="CDD" id="cd00713">
    <property type="entry name" value="GltS"/>
    <property type="match status" value="1"/>
</dbReference>
<organism evidence="16 17">
    <name type="scientific">Mycolicibacterium frederiksbergense</name>
    <dbReference type="NCBI Taxonomy" id="117567"/>
    <lineage>
        <taxon>Bacteria</taxon>
        <taxon>Bacillati</taxon>
        <taxon>Actinomycetota</taxon>
        <taxon>Actinomycetes</taxon>
        <taxon>Mycobacteriales</taxon>
        <taxon>Mycobacteriaceae</taxon>
        <taxon>Mycolicibacterium</taxon>
    </lineage>
</organism>
<dbReference type="Pfam" id="PF01645">
    <property type="entry name" value="Glu_synthase"/>
    <property type="match status" value="1"/>
</dbReference>
<dbReference type="Pfam" id="PF01493">
    <property type="entry name" value="GXGXG"/>
    <property type="match status" value="1"/>
</dbReference>
<reference evidence="16 17" key="1">
    <citation type="submission" date="2023-04" db="EMBL/GenBank/DDBJ databases">
        <title>Forest soil microbial communities from Buena Vista Peninsula, Colon Province, Panama.</title>
        <authorList>
            <person name="Bouskill N."/>
        </authorList>
    </citation>
    <scope>NUCLEOTIDE SEQUENCE [LARGE SCALE GENOMIC DNA]</scope>
    <source>
        <strain evidence="16 17">AC80</strain>
    </source>
</reference>
<comment type="cofactor">
    <cofactor evidence="1">
        <name>FMN</name>
        <dbReference type="ChEBI" id="CHEBI:58210"/>
    </cofactor>
</comment>
<dbReference type="SUPFAM" id="SSF69336">
    <property type="entry name" value="Alpha subunit of glutamate synthase, C-terminal domain"/>
    <property type="match status" value="1"/>
</dbReference>
<evidence type="ECO:0000256" key="11">
    <source>
        <dbReference type="ARBA" id="ARBA00023014"/>
    </source>
</evidence>
<evidence type="ECO:0000259" key="15">
    <source>
        <dbReference type="PROSITE" id="PS51278"/>
    </source>
</evidence>
<evidence type="ECO:0000256" key="1">
    <source>
        <dbReference type="ARBA" id="ARBA00001917"/>
    </source>
</evidence>
<dbReference type="PROSITE" id="PS51278">
    <property type="entry name" value="GATASE_TYPE_2"/>
    <property type="match status" value="1"/>
</dbReference>
<evidence type="ECO:0000256" key="2">
    <source>
        <dbReference type="ARBA" id="ARBA00001927"/>
    </source>
</evidence>
<feature type="domain" description="Glutamine amidotransferase type-2" evidence="15">
    <location>
        <begin position="18"/>
        <end position="419"/>
    </location>
</feature>
<dbReference type="CDD" id="cd00982">
    <property type="entry name" value="gltB_C"/>
    <property type="match status" value="1"/>
</dbReference>
<keyword evidence="4" id="KW-0028">Amino-acid biosynthesis</keyword>
<dbReference type="Pfam" id="PF04898">
    <property type="entry name" value="Glu_syn_central"/>
    <property type="match status" value="1"/>
</dbReference>
<keyword evidence="5" id="KW-0285">Flavoprotein</keyword>
<dbReference type="InterPro" id="IPR013785">
    <property type="entry name" value="Aldolase_TIM"/>
</dbReference>
<comment type="pathway">
    <text evidence="14">Amino-acid biosynthesis.</text>
</comment>
<sequence>MAPSKVGLYNPSYEHDACGVAMVADMYGRRSRDIVDKAITALVNLEHRGAQGAEPNTGDGAGILLQVPDAFLREVCKNQEGFELPETGSYATGIAFLPQSSREAAAASEAVEKIVEAEGLQVLGWREVPTDDSSIGALARDSMPTFRQLFIGGASGMELERRAFVVRKRAEHELGIKGPGQDGPGRETVYFPSLSGQTLVYKGMLTTPQLKAFYLDLQDERMTSALGIVHSRFSTNTFPSWPLAHPFRRIAHNGEINTVTGNENWMRAREALIRTDLFGTDGLDKIVPVCTPGASDTARFDEVLELLHLGGRSLPHAVLMMIPEAWERHETMDPARRAFYEFHDSLMEPWDGPASVCFTDGTVIGAVLDRNGLRPSRIWVTDDGLVVMASEAGVLDLDPSTVVQKLRLRPGRMFLVDTAQGRIVSDEEIKAELAAEHPYQEWLDAGLFPLDELPPGDYVRMPHHRVVLRQQIFGYTYEELNQLVAPMARTGAEALGSMGTDTPIAVLSARPRMLYDYFQQLFAQVTNPPLDAIREEVVTSLQGVIGPEGDLLNPSAESCRQIVLSQPILRNAELSKLICVDPDHEVRGRKHGMRAAVIRCLYPVNRGGQGLKEALDNVRAKVSAAIRDGARIIVLSDRESNETMAPIPSLLSVAAVHHHLVRERTRTKVGLVVEAGDAREVHHMAMLCGFGAAAINPYMAFESIEDMIDRGVITGMSSDKAKANYVKAAGKGVLKVMSKMGISTRASYTGAQLFQAIGISQQVLDEYFTGLSCPVGGIELDDIAADVAARHTLAFLDRPDERAHRELEVGGEYQWRREGEYHLFNPDTVFKLQHSTRTGQYSIFKEYTALVDDQSERMASLRGLLKFRDGVREPISIDEVEPASEIVKRFSSGAMSYGSISAEAHETLAIAMNRLGARSNSGEGGESADRFDPEDNGDWRRSAIKQVASGRFGVTSHYLTNCSDLQIKMAQGAKPGEGGQLPGHKVYPWVAEVRHSTPGVGLISPPPHHDIYSIEDLAQLIHDLKNANPAARVHVKLVSENGVGTVAAGVSKAHADVVLISGHDGGTGATPLTSMKHAGAPWELGLAETQQTLLLNGLRDRIVVQVDGQLKTGRDVVIAALLGAEEFGFATAPLVVSGCIMMRVCHLDTCPVGVATQNPVLRERFNGKPEFVENFFMFIAEEVRELMAQLGFRTVNEMVGQVGALDTTQAAAHWKAHKLDLSPVLYEPESAFMNQDLYCSSSQDHGLDKALDQQLIAQSREALDNGSAVRFSAKITNVNRTVGTMLGHEVTKAYGGQGLPDGTIDITFDGSAGNSFGAFVPRGITLRVYGDANDYVGKGLSGGRIVVRPADEAPAGFAAEDNIIAGNVALFGATSGEAFLRGQVGERFAVRNSGAHAVVEGVGDHGCEYMTGGKVVILGPTGRNFAAGMSGGVAYVYDPAGALGENLNTEMVELEAPGGADSADAVWLQGILTAHVDATDSGVGQRILSDWDNELKNFVKVMPRDYKRVLTAIAEAERAGENVNDAIMAAANG</sequence>
<evidence type="ECO:0000256" key="5">
    <source>
        <dbReference type="ARBA" id="ARBA00022630"/>
    </source>
</evidence>
<keyword evidence="10" id="KW-0408">Iron</keyword>
<keyword evidence="8" id="KW-0315">Glutamine amidotransferase</keyword>
<proteinExistence type="inferred from homology"/>
<dbReference type="InterPro" id="IPR050711">
    <property type="entry name" value="ET-N_metabolism_enzyme"/>
</dbReference>
<dbReference type="Proteomes" id="UP001160130">
    <property type="component" value="Unassembled WGS sequence"/>
</dbReference>
<evidence type="ECO:0000256" key="12">
    <source>
        <dbReference type="ARBA" id="ARBA00023164"/>
    </source>
</evidence>
<dbReference type="PANTHER" id="PTHR11938:SF133">
    <property type="entry name" value="GLUTAMATE SYNTHASE (NADH)"/>
    <property type="match status" value="1"/>
</dbReference>
<name>A0ABT6KZF0_9MYCO</name>
<keyword evidence="13" id="KW-0003">3Fe-4S</keyword>
<dbReference type="Gene3D" id="2.160.20.60">
    <property type="entry name" value="Glutamate synthase, alpha subunit, C-terminal domain"/>
    <property type="match status" value="1"/>
</dbReference>
<keyword evidence="17" id="KW-1185">Reference proteome</keyword>
<comment type="caution">
    <text evidence="16">The sequence shown here is derived from an EMBL/GenBank/DDBJ whole genome shotgun (WGS) entry which is preliminary data.</text>
</comment>
<comment type="cofactor">
    <cofactor evidence="2">
        <name>[3Fe-4S] cluster</name>
        <dbReference type="ChEBI" id="CHEBI:21137"/>
    </cofactor>
</comment>
<dbReference type="InterPro" id="IPR002489">
    <property type="entry name" value="Glu_synth_asu_C"/>
</dbReference>
<keyword evidence="12" id="KW-0314">Glutamate biosynthesis</keyword>
<dbReference type="NCBIfam" id="NF008730">
    <property type="entry name" value="PRK11750.1"/>
    <property type="match status" value="1"/>
</dbReference>
<evidence type="ECO:0000256" key="9">
    <source>
        <dbReference type="ARBA" id="ARBA00023002"/>
    </source>
</evidence>